<accession>A0A6A6QXJ0</accession>
<evidence type="ECO:0000313" key="3">
    <source>
        <dbReference type="Proteomes" id="UP000799750"/>
    </source>
</evidence>
<dbReference type="AlphaFoldDB" id="A0A6A6QXJ0"/>
<dbReference type="CDD" id="cd18186">
    <property type="entry name" value="BTB_POZ_ZBTB_KLHL-like"/>
    <property type="match status" value="1"/>
</dbReference>
<evidence type="ECO:0000259" key="1">
    <source>
        <dbReference type="PROSITE" id="PS50097"/>
    </source>
</evidence>
<dbReference type="Gene3D" id="3.30.710.10">
    <property type="entry name" value="Potassium Channel Kv1.1, Chain A"/>
    <property type="match status" value="1"/>
</dbReference>
<sequence>MMARPPRGHRRSLVDISKPEANRVLFEESEKTAKENQDRRNAQRWSGVRIGIDEGPPLGLLSITVRVGSPPTDFSVHETLVCSRSPFFANAMNGAWAEAESRIVPLPDDAPSTFALYRTWLYTGLLASKSDSSSDEWELLACAYVLGEKLQDSDFKDTVIDAMIENPSTTTADGPSSPETTDAEATELEEMEFFKRNPAVLIYIYENTPPSAPVRRLLVDHYRAAGKPDWISAEKRELLPDDFLYALSFQFMTLKAREEEGQRRPAWAPYQWDDGTCVYHEHGGKMCYKRRKHPWVALGDALEEEGEAQNMGWLVTKHLGWRVEKEGVDGGV</sequence>
<dbReference type="SUPFAM" id="SSF54695">
    <property type="entry name" value="POZ domain"/>
    <property type="match status" value="1"/>
</dbReference>
<dbReference type="EMBL" id="MU004187">
    <property type="protein sequence ID" value="KAF2496919.1"/>
    <property type="molecule type" value="Genomic_DNA"/>
</dbReference>
<dbReference type="PANTHER" id="PTHR47843">
    <property type="entry name" value="BTB DOMAIN-CONTAINING PROTEIN-RELATED"/>
    <property type="match status" value="1"/>
</dbReference>
<dbReference type="PANTHER" id="PTHR47843:SF2">
    <property type="entry name" value="BTB DOMAIN-CONTAINING PROTEIN"/>
    <property type="match status" value="1"/>
</dbReference>
<dbReference type="OrthoDB" id="1022638at2759"/>
<name>A0A6A6QXJ0_9PEZI</name>
<organism evidence="2 3">
    <name type="scientific">Lophium mytilinum</name>
    <dbReference type="NCBI Taxonomy" id="390894"/>
    <lineage>
        <taxon>Eukaryota</taxon>
        <taxon>Fungi</taxon>
        <taxon>Dikarya</taxon>
        <taxon>Ascomycota</taxon>
        <taxon>Pezizomycotina</taxon>
        <taxon>Dothideomycetes</taxon>
        <taxon>Pleosporomycetidae</taxon>
        <taxon>Mytilinidiales</taxon>
        <taxon>Mytilinidiaceae</taxon>
        <taxon>Lophium</taxon>
    </lineage>
</organism>
<dbReference type="InterPro" id="IPR011333">
    <property type="entry name" value="SKP1/BTB/POZ_sf"/>
</dbReference>
<protein>
    <recommendedName>
        <fullName evidence="1">BTB domain-containing protein</fullName>
    </recommendedName>
</protein>
<reference evidence="2" key="1">
    <citation type="journal article" date="2020" name="Stud. Mycol.">
        <title>101 Dothideomycetes genomes: a test case for predicting lifestyles and emergence of pathogens.</title>
        <authorList>
            <person name="Haridas S."/>
            <person name="Albert R."/>
            <person name="Binder M."/>
            <person name="Bloem J."/>
            <person name="Labutti K."/>
            <person name="Salamov A."/>
            <person name="Andreopoulos B."/>
            <person name="Baker S."/>
            <person name="Barry K."/>
            <person name="Bills G."/>
            <person name="Bluhm B."/>
            <person name="Cannon C."/>
            <person name="Castanera R."/>
            <person name="Culley D."/>
            <person name="Daum C."/>
            <person name="Ezra D."/>
            <person name="Gonzalez J."/>
            <person name="Henrissat B."/>
            <person name="Kuo A."/>
            <person name="Liang C."/>
            <person name="Lipzen A."/>
            <person name="Lutzoni F."/>
            <person name="Magnuson J."/>
            <person name="Mondo S."/>
            <person name="Nolan M."/>
            <person name="Ohm R."/>
            <person name="Pangilinan J."/>
            <person name="Park H.-J."/>
            <person name="Ramirez L."/>
            <person name="Alfaro M."/>
            <person name="Sun H."/>
            <person name="Tritt A."/>
            <person name="Yoshinaga Y."/>
            <person name="Zwiers L.-H."/>
            <person name="Turgeon B."/>
            <person name="Goodwin S."/>
            <person name="Spatafora J."/>
            <person name="Crous P."/>
            <person name="Grigoriev I."/>
        </authorList>
    </citation>
    <scope>NUCLEOTIDE SEQUENCE</scope>
    <source>
        <strain evidence="2">CBS 269.34</strain>
    </source>
</reference>
<dbReference type="PROSITE" id="PS50097">
    <property type="entry name" value="BTB"/>
    <property type="match status" value="1"/>
</dbReference>
<keyword evidence="3" id="KW-1185">Reference proteome</keyword>
<dbReference type="InterPro" id="IPR000210">
    <property type="entry name" value="BTB/POZ_dom"/>
</dbReference>
<evidence type="ECO:0000313" key="2">
    <source>
        <dbReference type="EMBL" id="KAF2496919.1"/>
    </source>
</evidence>
<gene>
    <name evidence="2" type="ORF">BU16DRAFT_507616</name>
</gene>
<feature type="domain" description="BTB" evidence="1">
    <location>
        <begin position="61"/>
        <end position="130"/>
    </location>
</feature>
<dbReference type="Proteomes" id="UP000799750">
    <property type="component" value="Unassembled WGS sequence"/>
</dbReference>
<proteinExistence type="predicted"/>